<evidence type="ECO:0000256" key="1">
    <source>
        <dbReference type="ARBA" id="ARBA00005399"/>
    </source>
</evidence>
<dbReference type="InterPro" id="IPR013783">
    <property type="entry name" value="Ig-like_fold"/>
</dbReference>
<dbReference type="GO" id="GO:0042015">
    <property type="term" value="F:interleukin-20 binding"/>
    <property type="evidence" value="ECO:0007669"/>
    <property type="project" value="TreeGrafter"/>
</dbReference>
<keyword evidence="6" id="KW-0472">Membrane</keyword>
<dbReference type="Pfam" id="PF09294">
    <property type="entry name" value="Interfer-bind"/>
    <property type="match status" value="1"/>
</dbReference>
<keyword evidence="6" id="KW-1133">Transmembrane helix</keyword>
<dbReference type="CDD" id="cd00063">
    <property type="entry name" value="FN3"/>
    <property type="match status" value="1"/>
</dbReference>
<evidence type="ECO:0000256" key="3">
    <source>
        <dbReference type="ARBA" id="ARBA00023157"/>
    </source>
</evidence>
<keyword evidence="4" id="KW-0675">Receptor</keyword>
<dbReference type="InterPro" id="IPR003961">
    <property type="entry name" value="FN3_dom"/>
</dbReference>
<feature type="compositionally biased region" description="Basic and acidic residues" evidence="5">
    <location>
        <begin position="544"/>
        <end position="559"/>
    </location>
</feature>
<dbReference type="GO" id="GO:0004896">
    <property type="term" value="F:cytokine receptor activity"/>
    <property type="evidence" value="ECO:0007669"/>
    <property type="project" value="TreeGrafter"/>
</dbReference>
<keyword evidence="10" id="KW-1185">Reference proteome</keyword>
<feature type="domain" description="Interferon/interleukin receptor" evidence="9">
    <location>
        <begin position="130"/>
        <end position="233"/>
    </location>
</feature>
<evidence type="ECO:0000313" key="10">
    <source>
        <dbReference type="Proteomes" id="UP000504612"/>
    </source>
</evidence>
<comment type="similarity">
    <text evidence="1">Belongs to the type II cytokine receptor family.</text>
</comment>
<dbReference type="PANTHER" id="PTHR20859">
    <property type="entry name" value="INTERFERON/INTERLEUKIN RECEPTOR"/>
    <property type="match status" value="1"/>
</dbReference>
<dbReference type="AlphaFoldDB" id="A0A6J1TV96"/>
<evidence type="ECO:0000256" key="5">
    <source>
        <dbReference type="SAM" id="MobiDB-lite"/>
    </source>
</evidence>
<dbReference type="GO" id="GO:0005886">
    <property type="term" value="C:plasma membrane"/>
    <property type="evidence" value="ECO:0007669"/>
    <property type="project" value="TreeGrafter"/>
</dbReference>
<dbReference type="RefSeq" id="XP_026521945.1">
    <property type="nucleotide sequence ID" value="XM_026666160.1"/>
</dbReference>
<feature type="region of interest" description="Disordered" evidence="5">
    <location>
        <begin position="537"/>
        <end position="559"/>
    </location>
</feature>
<dbReference type="SUPFAM" id="SSF49265">
    <property type="entry name" value="Fibronectin type III"/>
    <property type="match status" value="2"/>
</dbReference>
<dbReference type="InterPro" id="IPR015373">
    <property type="entry name" value="Interferon/interleukin_rcp_dom"/>
</dbReference>
<dbReference type="InterPro" id="IPR036116">
    <property type="entry name" value="FN3_sf"/>
</dbReference>
<dbReference type="Proteomes" id="UP000504612">
    <property type="component" value="Unplaced"/>
</dbReference>
<dbReference type="Gene3D" id="2.60.40.10">
    <property type="entry name" value="Immunoglobulins"/>
    <property type="match status" value="2"/>
</dbReference>
<dbReference type="PANTHER" id="PTHR20859:SF86">
    <property type="entry name" value="INTERLEUKIN-20 RECEPTOR SUBUNIT ALPHA"/>
    <property type="match status" value="1"/>
</dbReference>
<keyword evidence="2 7" id="KW-0732">Signal</keyword>
<keyword evidence="6" id="KW-0812">Transmembrane</keyword>
<dbReference type="InterPro" id="IPR050650">
    <property type="entry name" value="Type-II_Cytokine-TF_Rcpt"/>
</dbReference>
<evidence type="ECO:0000259" key="8">
    <source>
        <dbReference type="Pfam" id="PF01108"/>
    </source>
</evidence>
<name>A0A6J1TV96_9SAUR</name>
<reference evidence="11" key="1">
    <citation type="submission" date="2025-08" db="UniProtKB">
        <authorList>
            <consortium name="RefSeq"/>
        </authorList>
    </citation>
    <scope>IDENTIFICATION</scope>
</reference>
<gene>
    <name evidence="11" type="primary">LOC113411207</name>
</gene>
<evidence type="ECO:0000256" key="2">
    <source>
        <dbReference type="ARBA" id="ARBA00022729"/>
    </source>
</evidence>
<protein>
    <submittedName>
        <fullName evidence="11">Interleukin-20 receptor subunit alpha-like isoform X1</fullName>
    </submittedName>
</protein>
<evidence type="ECO:0000256" key="4">
    <source>
        <dbReference type="ARBA" id="ARBA00023170"/>
    </source>
</evidence>
<accession>A0A6J1TV96</accession>
<keyword evidence="3" id="KW-1015">Disulfide bond</keyword>
<dbReference type="FunFam" id="2.60.40.10:FF:000348">
    <property type="entry name" value="Interleukin 20 receptor subunit alpha"/>
    <property type="match status" value="1"/>
</dbReference>
<organism evidence="10 11">
    <name type="scientific">Notechis scutatus</name>
    <name type="common">mainland tiger snake</name>
    <dbReference type="NCBI Taxonomy" id="8663"/>
    <lineage>
        <taxon>Eukaryota</taxon>
        <taxon>Metazoa</taxon>
        <taxon>Chordata</taxon>
        <taxon>Craniata</taxon>
        <taxon>Vertebrata</taxon>
        <taxon>Euteleostomi</taxon>
        <taxon>Lepidosauria</taxon>
        <taxon>Squamata</taxon>
        <taxon>Bifurcata</taxon>
        <taxon>Unidentata</taxon>
        <taxon>Episquamata</taxon>
        <taxon>Toxicofera</taxon>
        <taxon>Serpentes</taxon>
        <taxon>Colubroidea</taxon>
        <taxon>Elapidae</taxon>
        <taxon>Hydrophiinae</taxon>
        <taxon>Notechis</taxon>
    </lineage>
</organism>
<evidence type="ECO:0000313" key="11">
    <source>
        <dbReference type="RefSeq" id="XP_026521945.1"/>
    </source>
</evidence>
<feature type="domain" description="Fibronectin type-III" evidence="8">
    <location>
        <begin position="13"/>
        <end position="118"/>
    </location>
</feature>
<evidence type="ECO:0000256" key="7">
    <source>
        <dbReference type="SAM" id="SignalP"/>
    </source>
</evidence>
<dbReference type="GeneID" id="113411207"/>
<feature type="signal peptide" evidence="7">
    <location>
        <begin position="1"/>
        <end position="25"/>
    </location>
</feature>
<feature type="chain" id="PRO_5026976889" evidence="7">
    <location>
        <begin position="26"/>
        <end position="634"/>
    </location>
</feature>
<feature type="transmembrane region" description="Helical" evidence="6">
    <location>
        <begin position="247"/>
        <end position="271"/>
    </location>
</feature>
<dbReference type="KEGG" id="nss:113411207"/>
<evidence type="ECO:0000256" key="6">
    <source>
        <dbReference type="SAM" id="Phobius"/>
    </source>
</evidence>
<evidence type="ECO:0000259" key="9">
    <source>
        <dbReference type="Pfam" id="PF09294"/>
    </source>
</evidence>
<dbReference type="Pfam" id="PF01108">
    <property type="entry name" value="Tissue_fac"/>
    <property type="match status" value="1"/>
</dbReference>
<proteinExistence type="inferred from homology"/>
<sequence>MSDPAASALWLLLLRLIFPVPPLEAAASHCLLPSPRNVIFISRNMKNILHWLPPEGIVENKLNYKVKYLIYGTDKWIKYPECKNINQTWCDLSRGTYNHKEQYHARVKVSLNGNCSVWAESPRFNPFTDTTIDPPTFALSSTETSISVTMVPPEKWKRNPKEEPVYLHEIYSGLQYNVSVFNKNINKRWIFCIQNNRLEVQQLQPNTIYCVTVQIYITPLLFSELSEEHCIATLKADPDFKQTATVIFGYTLPGLLLVLIILVSSCCLYRYTHLVKQTYPKNLILKYSQSCGRDNFVPSEKIVVNFITVNVVEEHKSFPENRQRKIGNGYINAETGEGSCIEEKASKKVLGNNNFLERDNVLKNEQNRSKATLAELETPQALEQTHNDEVVAYEFDLRAEQMTPVQEKQQMCSCICEPDCALHNSQVMTSELPIYGTKQDYCPQFGARDPNTSFRQQLKEVLLNERKSASLQLYDAEVPLINLMADEPNRAFCSECDVIADICLVPDPKEPFLDEKEGALKEPHTLLSLLTQKTTSKYHQTGRRTKENQETRMEEEQNKTVDWNPWSGRMYLSPLLNITKEDKIDPKNYEESLEEALLFRLYENHCSEDLIGRYENMYLLQLKEHWGLHIEMQT</sequence>